<dbReference type="PANTHER" id="PTHR10856">
    <property type="entry name" value="CORONIN"/>
    <property type="match status" value="1"/>
</dbReference>
<dbReference type="SMART" id="SM00320">
    <property type="entry name" value="WD40"/>
    <property type="match status" value="6"/>
</dbReference>
<sequence length="1326" mass="145484">MASSRFGASKYRNAAASIPHPEEWYRGSLPGAAALTTTSSVPSSFSSNIKTSRNWIVTVTQTGELSCRSYDGFVTSMRVGSGGGIGDWDLSRLEDGLVVLGGLDGAISVYNLPSSSNDISSPVLVKTILYSSSPITNVALHPTTPGILLVSTLACPATIYDLSVDDTSPSAVLEAKEPKGMWSVAWKADGRLIAGVGKSGAAYIWDPRSNKDAMVTQVLPIQALKSARLAWIDEDLFLTSFSKTRNRQYSLLSGSSLSAIFTQCVDTNPGILMPIVDHERKIIYVAGRGDMIVRQVELSGSQGYQEILHSLQFPISTSSLAAVHPAKLEVMKAEIAKLLVPVIDKDGDALLPVIIKVPRRQLIDYHEDLYPDVVGTVPEQSSVEWIHGGNRLPLLISLDPSRRHIWEEKIEKLSKAKAIDSDASITKQVMSESTNSQTDGIPCASVIPNSSSAPAAEAASPSVVSSTFLAAATPPVTLNSDLPPLFGNENHTSLMYKVRIMGDFLIAQAYEHRRNGGKGPLMVGLQGPQGCGKTTLAAGIVPYLKEKGLTSSVLSIDDLYKTRQGLKEIAQKHHDNVLLAGRGLPGTHDVGLAVEILEKVRALNDTPNSTVEFPIFDKSLYNGEGDRSSMTTKVIGPLDVFILEGWSMGFAALSETDLEKAYTQPSPVSPTTSRTFFTSHPISSIRTINSYLAAFASSVYPYFTSFIQIEPESYEYVFEWRLEQEHHMKAKNSGKGMTDEQVAKFVERYMPGYELWKSGIWAERVPWRDRCLKLKFGKHRDLIKISAPSAPKTVIANDQGHQREQECTLAQEDYASSELRQEAATQVEPSPSATHSQPYLPKLSNTTQQGAKSQVFALIERFNPKWSRRFLAAKTPLIPTYNSIPSPSSLHQDSQILKLTPYLAFFPIQGTGGRLCVHPLRKKGRLAVGGEGYLTAGVEIVDFDVELGAGKRLAIAGEDGVVKIWKIEEDGVQGTGTAPNQILHGQAIDKISQILFHPSASDLLVGVTNDHSCSYIRFWDLSKGEEVKKVEIPASGVFRIAFNSTGNKVAVGTKDGRLLVFDPRYPTSISVGKAHDSPRPFQISWIDDQHLITIGFSRGSQRKLFLYRLPISLSGEIVTIASLTIDVSPSVLFPVYDPDTSILFAWGKGERVIQTYEIHPENERAPIVKLPGFTGDLPQIATAFLPKRLVDWKQVEIAKAFRLTAKTLEEVSFTIPRNKLEFFQDDIYVPTVDVESSSMTTAEWLDGKDALRRMIDLQPREVIPLSQAPKTESSAKKKFIPAKHAMSEQEQKQKEMDALFAKAKMDESSSDEEPPRRGLDPPDDNW</sequence>
<dbReference type="Pfam" id="PF16300">
    <property type="entry name" value="WD40_4"/>
    <property type="match status" value="2"/>
</dbReference>
<accession>A0A1E3IZK4</accession>
<dbReference type="SUPFAM" id="SSF50978">
    <property type="entry name" value="WD40 repeat-like"/>
    <property type="match status" value="1"/>
</dbReference>
<dbReference type="InterPro" id="IPR015505">
    <property type="entry name" value="Coronin"/>
</dbReference>
<dbReference type="InterPro" id="IPR001680">
    <property type="entry name" value="WD40_rpt"/>
</dbReference>
<gene>
    <name evidence="3" type="ORF">L203_100331</name>
</gene>
<organism evidence="3 4">
    <name type="scientific">Cryptococcus depauperatus CBS 7841</name>
    <dbReference type="NCBI Taxonomy" id="1295531"/>
    <lineage>
        <taxon>Eukaryota</taxon>
        <taxon>Fungi</taxon>
        <taxon>Dikarya</taxon>
        <taxon>Basidiomycota</taxon>
        <taxon>Agaricomycotina</taxon>
        <taxon>Tremellomycetes</taxon>
        <taxon>Tremellales</taxon>
        <taxon>Cryptococcaceae</taxon>
        <taxon>Cryptococcus</taxon>
    </lineage>
</organism>
<dbReference type="FunFam" id="2.130.10.10:FF:001012">
    <property type="entry name" value="Actin cross-linking, putative"/>
    <property type="match status" value="1"/>
</dbReference>
<dbReference type="InterPro" id="IPR015943">
    <property type="entry name" value="WD40/YVTN_repeat-like_dom_sf"/>
</dbReference>
<reference evidence="3" key="3">
    <citation type="submission" date="2024-01" db="EMBL/GenBank/DDBJ databases">
        <authorList>
            <person name="Coelho M.A."/>
            <person name="David-Palma M."/>
            <person name="Shea T."/>
            <person name="Sun S."/>
            <person name="Cuomo C.A."/>
            <person name="Heitman J."/>
        </authorList>
    </citation>
    <scope>NUCLEOTIDE SEQUENCE</scope>
    <source>
        <strain evidence="3">CBS 7841</strain>
    </source>
</reference>
<dbReference type="GeneID" id="91084547"/>
<dbReference type="OrthoDB" id="347435at2759"/>
<evidence type="ECO:0000313" key="4">
    <source>
        <dbReference type="Proteomes" id="UP000094043"/>
    </source>
</evidence>
<evidence type="ECO:0000313" key="3">
    <source>
        <dbReference type="EMBL" id="WVN85186.1"/>
    </source>
</evidence>
<dbReference type="Gene3D" id="3.40.50.300">
    <property type="entry name" value="P-loop containing nucleotide triphosphate hydrolases"/>
    <property type="match status" value="1"/>
</dbReference>
<dbReference type="Gene3D" id="2.130.10.10">
    <property type="entry name" value="YVTN repeat-like/Quinoprotein amine dehydrogenase"/>
    <property type="match status" value="2"/>
</dbReference>
<dbReference type="InterPro" id="IPR036322">
    <property type="entry name" value="WD40_repeat_dom_sf"/>
</dbReference>
<dbReference type="KEGG" id="cdep:91084547"/>
<dbReference type="SMART" id="SM01167">
    <property type="entry name" value="DUF1900"/>
    <property type="match status" value="2"/>
</dbReference>
<dbReference type="Proteomes" id="UP000094043">
    <property type="component" value="Chromosome 1"/>
</dbReference>
<dbReference type="PANTHER" id="PTHR10856:SF20">
    <property type="entry name" value="CORONIN-7"/>
    <property type="match status" value="1"/>
</dbReference>
<dbReference type="RefSeq" id="XP_066065887.1">
    <property type="nucleotide sequence ID" value="XM_066209790.1"/>
</dbReference>
<feature type="compositionally biased region" description="Polar residues" evidence="2">
    <location>
        <begin position="823"/>
        <end position="844"/>
    </location>
</feature>
<keyword evidence="4" id="KW-1185">Reference proteome</keyword>
<dbReference type="EMBL" id="CP143784">
    <property type="protein sequence ID" value="WVN85186.1"/>
    <property type="molecule type" value="Genomic_DNA"/>
</dbReference>
<comment type="similarity">
    <text evidence="1">Belongs to the WD repeat coronin family.</text>
</comment>
<evidence type="ECO:0000256" key="2">
    <source>
        <dbReference type="SAM" id="MobiDB-lite"/>
    </source>
</evidence>
<reference evidence="3" key="2">
    <citation type="journal article" date="2022" name="Elife">
        <title>Obligate sexual reproduction of a homothallic fungus closely related to the Cryptococcus pathogenic species complex.</title>
        <authorList>
            <person name="Passer A.R."/>
            <person name="Clancey S.A."/>
            <person name="Shea T."/>
            <person name="David-Palma M."/>
            <person name="Averette A.F."/>
            <person name="Boekhout T."/>
            <person name="Porcel B.M."/>
            <person name="Nowrousian M."/>
            <person name="Cuomo C.A."/>
            <person name="Sun S."/>
            <person name="Heitman J."/>
            <person name="Coelho M.A."/>
        </authorList>
    </citation>
    <scope>NUCLEOTIDE SEQUENCE</scope>
    <source>
        <strain evidence="3">CBS 7841</strain>
    </source>
</reference>
<dbReference type="VEuPathDB" id="FungiDB:L203_00006"/>
<name>A0A1E3IZK4_9TREE</name>
<proteinExistence type="inferred from homology"/>
<dbReference type="SUPFAM" id="SSF101908">
    <property type="entry name" value="Putative isomerase YbhE"/>
    <property type="match status" value="1"/>
</dbReference>
<reference evidence="3" key="1">
    <citation type="submission" date="2016-06" db="EMBL/GenBank/DDBJ databases">
        <authorList>
            <person name="Cuomo C."/>
            <person name="Litvintseva A."/>
            <person name="Heitman J."/>
            <person name="Chen Y."/>
            <person name="Sun S."/>
            <person name="Springer D."/>
            <person name="Dromer F."/>
            <person name="Young S."/>
            <person name="Zeng Q."/>
            <person name="Chapman S."/>
            <person name="Gujja S."/>
            <person name="Saif S."/>
            <person name="Birren B."/>
        </authorList>
    </citation>
    <scope>NUCLEOTIDE SEQUENCE</scope>
    <source>
        <strain evidence="3">CBS 7841</strain>
    </source>
</reference>
<dbReference type="InterPro" id="IPR027417">
    <property type="entry name" value="P-loop_NTPase"/>
</dbReference>
<feature type="region of interest" description="Disordered" evidence="2">
    <location>
        <begin position="1265"/>
        <end position="1326"/>
    </location>
</feature>
<feature type="region of interest" description="Disordered" evidence="2">
    <location>
        <begin position="818"/>
        <end position="844"/>
    </location>
</feature>
<evidence type="ECO:0000256" key="1">
    <source>
        <dbReference type="ARBA" id="ARBA00009482"/>
    </source>
</evidence>
<protein>
    <submittedName>
        <fullName evidence="3">Uncharacterized protein</fullName>
    </submittedName>
</protein>
<feature type="compositionally biased region" description="Basic and acidic residues" evidence="2">
    <location>
        <begin position="1285"/>
        <end position="1320"/>
    </location>
</feature>
<dbReference type="SUPFAM" id="SSF52540">
    <property type="entry name" value="P-loop containing nucleoside triphosphate hydrolases"/>
    <property type="match status" value="1"/>
</dbReference>